<dbReference type="InterPro" id="IPR052419">
    <property type="entry name" value="5_3-deoxyribonucleotidase-like"/>
</dbReference>
<dbReference type="PIRSF" id="PIRSF021362">
    <property type="entry name" value="UCP021362_HAD"/>
    <property type="match status" value="1"/>
</dbReference>
<sequence length="148" mass="17300">MRLGIDIDGTIKQTQRTAIQLYNEVLNRDVKEDEVTTFYLDEPYGLSEEEGRRIWRKLEAKIYTVGIPLEHAPEALQQLKREGNLIYFITARPDTDRIRKITIEWLKKHNFPYNGENLFMNAHDKGTVANQLGIDLFLRMTLSISITF</sequence>
<dbReference type="InterPro" id="IPR009206">
    <property type="entry name" value="Nucleotidase_putative"/>
</dbReference>
<evidence type="ECO:0000313" key="4">
    <source>
        <dbReference type="EMBL" id="KXG43122.1"/>
    </source>
</evidence>
<keyword evidence="2" id="KW-0378">Hydrolase</keyword>
<keyword evidence="5" id="KW-1185">Reference proteome</keyword>
<dbReference type="AlphaFoldDB" id="A0A135L298"/>
<dbReference type="InterPro" id="IPR036412">
    <property type="entry name" value="HAD-like_sf"/>
</dbReference>
<accession>A0A135L298</accession>
<reference evidence="4 5" key="1">
    <citation type="submission" date="2016-02" db="EMBL/GenBank/DDBJ databases">
        <title>Draft Genome for Tepidibacillus decaturensis nov. sp. Strain Z9, an Anaerobic, Moderately Thermophilic and Heterotrophic Bacterium from Deep Subsurface of the Illinois Basin, USA.</title>
        <authorList>
            <person name="Dong Y."/>
            <person name="Chang J.Y."/>
            <person name="Sanford R."/>
            <person name="Fouke B.W."/>
        </authorList>
    </citation>
    <scope>NUCLEOTIDE SEQUENCE [LARGE SCALE GENOMIC DNA]</scope>
    <source>
        <strain evidence="4 5">Z9</strain>
    </source>
</reference>
<evidence type="ECO:0000313" key="5">
    <source>
        <dbReference type="Proteomes" id="UP000070352"/>
    </source>
</evidence>
<dbReference type="Proteomes" id="UP000070352">
    <property type="component" value="Unassembled WGS sequence"/>
</dbReference>
<dbReference type="STRING" id="1413211.U473_03100"/>
<evidence type="ECO:0000256" key="1">
    <source>
        <dbReference type="ARBA" id="ARBA00009589"/>
    </source>
</evidence>
<dbReference type="PANTHER" id="PTHR35134:SF2">
    <property type="entry name" value="NUCLEOTIDASE YQFW-RELATED"/>
    <property type="match status" value="1"/>
</dbReference>
<evidence type="ECO:0000256" key="2">
    <source>
        <dbReference type="ARBA" id="ARBA00022801"/>
    </source>
</evidence>
<evidence type="ECO:0000256" key="3">
    <source>
        <dbReference type="PIRSR" id="PIRSR610708-1"/>
    </source>
</evidence>
<dbReference type="SUPFAM" id="SSF56784">
    <property type="entry name" value="HAD-like"/>
    <property type="match status" value="1"/>
</dbReference>
<dbReference type="PANTHER" id="PTHR35134">
    <property type="entry name" value="NUCLEOTIDASE YQFW-RELATED"/>
    <property type="match status" value="1"/>
</dbReference>
<dbReference type="GO" id="GO:0008253">
    <property type="term" value="F:5'-nucleotidase activity"/>
    <property type="evidence" value="ECO:0007669"/>
    <property type="project" value="InterPro"/>
</dbReference>
<name>A0A135L298_9BACI</name>
<organism evidence="4 5">
    <name type="scientific">Tepidibacillus decaturensis</name>
    <dbReference type="NCBI Taxonomy" id="1413211"/>
    <lineage>
        <taxon>Bacteria</taxon>
        <taxon>Bacillati</taxon>
        <taxon>Bacillota</taxon>
        <taxon>Bacilli</taxon>
        <taxon>Bacillales</taxon>
        <taxon>Bacillaceae</taxon>
        <taxon>Tepidibacillus</taxon>
    </lineage>
</organism>
<dbReference type="Pfam" id="PF06941">
    <property type="entry name" value="NT5C"/>
    <property type="match status" value="1"/>
</dbReference>
<dbReference type="GO" id="GO:0009264">
    <property type="term" value="P:deoxyribonucleotide catabolic process"/>
    <property type="evidence" value="ECO:0007669"/>
    <property type="project" value="InterPro"/>
</dbReference>
<comment type="similarity">
    <text evidence="1">Belongs to the 5'(3')-deoxyribonucleotidase family.</text>
</comment>
<dbReference type="EMBL" id="LSKU01000001">
    <property type="protein sequence ID" value="KXG43122.1"/>
    <property type="molecule type" value="Genomic_DNA"/>
</dbReference>
<dbReference type="OrthoDB" id="573782at2"/>
<feature type="active site" description="Nucleophile" evidence="3">
    <location>
        <position position="6"/>
    </location>
</feature>
<gene>
    <name evidence="4" type="ORF">U473_03100</name>
</gene>
<comment type="caution">
    <text evidence="4">The sequence shown here is derived from an EMBL/GenBank/DDBJ whole genome shotgun (WGS) entry which is preliminary data.</text>
</comment>
<dbReference type="InterPro" id="IPR010708">
    <property type="entry name" value="5'(3')-deoxyribonucleotidase"/>
</dbReference>
<dbReference type="RefSeq" id="WP_068723225.1">
    <property type="nucleotide sequence ID" value="NZ_LSKU01000001.1"/>
</dbReference>
<proteinExistence type="inferred from homology"/>
<dbReference type="Gene3D" id="3.40.50.1000">
    <property type="entry name" value="HAD superfamily/HAD-like"/>
    <property type="match status" value="1"/>
</dbReference>
<feature type="active site" description="Proton donor" evidence="3">
    <location>
        <position position="8"/>
    </location>
</feature>
<dbReference type="InterPro" id="IPR023214">
    <property type="entry name" value="HAD_sf"/>
</dbReference>
<evidence type="ECO:0008006" key="6">
    <source>
        <dbReference type="Google" id="ProtNLM"/>
    </source>
</evidence>
<protein>
    <recommendedName>
        <fullName evidence="6">Nucleotidase</fullName>
    </recommendedName>
</protein>